<proteinExistence type="predicted"/>
<organism evidence="1 2">
    <name type="scientific">Blastococcus brunescens</name>
    <dbReference type="NCBI Taxonomy" id="1564165"/>
    <lineage>
        <taxon>Bacteria</taxon>
        <taxon>Bacillati</taxon>
        <taxon>Actinomycetota</taxon>
        <taxon>Actinomycetes</taxon>
        <taxon>Geodermatophilales</taxon>
        <taxon>Geodermatophilaceae</taxon>
        <taxon>Blastococcus</taxon>
    </lineage>
</organism>
<protein>
    <submittedName>
        <fullName evidence="1">Uncharacterized protein</fullName>
    </submittedName>
</protein>
<evidence type="ECO:0000313" key="1">
    <source>
        <dbReference type="EMBL" id="WRL64572.1"/>
    </source>
</evidence>
<evidence type="ECO:0000313" key="2">
    <source>
        <dbReference type="Proteomes" id="UP001324287"/>
    </source>
</evidence>
<dbReference type="RefSeq" id="WP_324275898.1">
    <property type="nucleotide sequence ID" value="NZ_CP141261.1"/>
</dbReference>
<accession>A0ABZ1B183</accession>
<gene>
    <name evidence="1" type="ORF">U6N30_01825</name>
</gene>
<sequence>MLREGARLARDVEDRAVLCRSYANLMIAYEYSGMPAEACAAALEGSASSRSTASN</sequence>
<dbReference type="EMBL" id="CP141261">
    <property type="protein sequence ID" value="WRL64572.1"/>
    <property type="molecule type" value="Genomic_DNA"/>
</dbReference>
<reference evidence="1 2" key="1">
    <citation type="submission" date="2023-12" db="EMBL/GenBank/DDBJ databases">
        <title>Blastococcus brunescens sp. nov., an actonobacterium isolated from sandstone collected in sahara desert.</title>
        <authorList>
            <person name="Gtari M."/>
            <person name="Ghodhbane F."/>
        </authorList>
    </citation>
    <scope>NUCLEOTIDE SEQUENCE [LARGE SCALE GENOMIC DNA]</scope>
    <source>
        <strain evidence="1 2">BMG 8361</strain>
    </source>
</reference>
<dbReference type="Proteomes" id="UP001324287">
    <property type="component" value="Chromosome"/>
</dbReference>
<name>A0ABZ1B183_9ACTN</name>
<keyword evidence="2" id="KW-1185">Reference proteome</keyword>